<proteinExistence type="predicted"/>
<evidence type="ECO:0000256" key="8">
    <source>
        <dbReference type="ARBA" id="ARBA00022989"/>
    </source>
</evidence>
<evidence type="ECO:0000256" key="3">
    <source>
        <dbReference type="ARBA" id="ARBA00012438"/>
    </source>
</evidence>
<keyword evidence="9" id="KW-0902">Two-component regulatory system</keyword>
<dbReference type="Proteomes" id="UP000063699">
    <property type="component" value="Chromosome"/>
</dbReference>
<dbReference type="AlphaFoldDB" id="A0A0N9HJG5"/>
<dbReference type="InterPro" id="IPR036097">
    <property type="entry name" value="HisK_dim/P_sf"/>
</dbReference>
<dbReference type="PANTHER" id="PTHR45436">
    <property type="entry name" value="SENSOR HISTIDINE KINASE YKOH"/>
    <property type="match status" value="1"/>
</dbReference>
<dbReference type="Gene3D" id="3.30.565.10">
    <property type="entry name" value="Histidine kinase-like ATPase, C-terminal domain"/>
    <property type="match status" value="1"/>
</dbReference>
<keyword evidence="8 11" id="KW-1133">Transmembrane helix</keyword>
<dbReference type="CDD" id="cd06225">
    <property type="entry name" value="HAMP"/>
    <property type="match status" value="1"/>
</dbReference>
<dbReference type="SMART" id="SM00388">
    <property type="entry name" value="HisKA"/>
    <property type="match status" value="1"/>
</dbReference>
<evidence type="ECO:0000256" key="7">
    <source>
        <dbReference type="ARBA" id="ARBA00022777"/>
    </source>
</evidence>
<dbReference type="SUPFAM" id="SSF47384">
    <property type="entry name" value="Homodimeric domain of signal transducing histidine kinase"/>
    <property type="match status" value="1"/>
</dbReference>
<dbReference type="PROSITE" id="PS50109">
    <property type="entry name" value="HIS_KIN"/>
    <property type="match status" value="1"/>
</dbReference>
<dbReference type="STRING" id="860235.AOZ06_03945"/>
<dbReference type="GO" id="GO:0000155">
    <property type="term" value="F:phosphorelay sensor kinase activity"/>
    <property type="evidence" value="ECO:0007669"/>
    <property type="project" value="InterPro"/>
</dbReference>
<dbReference type="KEGG" id="kphy:AOZ06_03945"/>
<dbReference type="Pfam" id="PF00512">
    <property type="entry name" value="HisKA"/>
    <property type="match status" value="1"/>
</dbReference>
<evidence type="ECO:0000256" key="11">
    <source>
        <dbReference type="SAM" id="Phobius"/>
    </source>
</evidence>
<gene>
    <name evidence="14" type="ORF">AOZ06_03945</name>
</gene>
<accession>A0A0N9HJG5</accession>
<evidence type="ECO:0000256" key="1">
    <source>
        <dbReference type="ARBA" id="ARBA00000085"/>
    </source>
</evidence>
<evidence type="ECO:0000256" key="9">
    <source>
        <dbReference type="ARBA" id="ARBA00023012"/>
    </source>
</evidence>
<dbReference type="EMBL" id="CP012752">
    <property type="protein sequence ID" value="ALG06188.1"/>
    <property type="molecule type" value="Genomic_DNA"/>
</dbReference>
<dbReference type="SUPFAM" id="SSF158472">
    <property type="entry name" value="HAMP domain-like"/>
    <property type="match status" value="1"/>
</dbReference>
<evidence type="ECO:0000256" key="4">
    <source>
        <dbReference type="ARBA" id="ARBA00022553"/>
    </source>
</evidence>
<dbReference type="Gene3D" id="1.10.287.130">
    <property type="match status" value="1"/>
</dbReference>
<dbReference type="InterPro" id="IPR050428">
    <property type="entry name" value="TCS_sensor_his_kinase"/>
</dbReference>
<keyword evidence="10 11" id="KW-0472">Membrane</keyword>
<feature type="domain" description="Histidine kinase" evidence="12">
    <location>
        <begin position="256"/>
        <end position="459"/>
    </location>
</feature>
<dbReference type="InterPro" id="IPR036890">
    <property type="entry name" value="HATPase_C_sf"/>
</dbReference>
<dbReference type="InterPro" id="IPR005467">
    <property type="entry name" value="His_kinase_dom"/>
</dbReference>
<dbReference type="GO" id="GO:0005886">
    <property type="term" value="C:plasma membrane"/>
    <property type="evidence" value="ECO:0007669"/>
    <property type="project" value="UniProtKB-SubCell"/>
</dbReference>
<dbReference type="InterPro" id="IPR003661">
    <property type="entry name" value="HisK_dim/P_dom"/>
</dbReference>
<dbReference type="SMART" id="SM00387">
    <property type="entry name" value="HATPase_c"/>
    <property type="match status" value="1"/>
</dbReference>
<protein>
    <recommendedName>
        <fullName evidence="3">histidine kinase</fullName>
        <ecNumber evidence="3">2.7.13.3</ecNumber>
    </recommendedName>
</protein>
<organism evidence="14 15">
    <name type="scientific">Kibdelosporangium phytohabitans</name>
    <dbReference type="NCBI Taxonomy" id="860235"/>
    <lineage>
        <taxon>Bacteria</taxon>
        <taxon>Bacillati</taxon>
        <taxon>Actinomycetota</taxon>
        <taxon>Actinomycetes</taxon>
        <taxon>Pseudonocardiales</taxon>
        <taxon>Pseudonocardiaceae</taxon>
        <taxon>Kibdelosporangium</taxon>
    </lineage>
</organism>
<evidence type="ECO:0000256" key="6">
    <source>
        <dbReference type="ARBA" id="ARBA00022692"/>
    </source>
</evidence>
<dbReference type="PROSITE" id="PS50885">
    <property type="entry name" value="HAMP"/>
    <property type="match status" value="1"/>
</dbReference>
<evidence type="ECO:0000313" key="14">
    <source>
        <dbReference type="EMBL" id="ALG06188.1"/>
    </source>
</evidence>
<comment type="subcellular location">
    <subcellularLocation>
        <location evidence="2">Cell membrane</location>
    </subcellularLocation>
</comment>
<dbReference type="PRINTS" id="PR00344">
    <property type="entry name" value="BCTRLSENSOR"/>
</dbReference>
<keyword evidence="7" id="KW-0418">Kinase</keyword>
<evidence type="ECO:0000259" key="12">
    <source>
        <dbReference type="PROSITE" id="PS50109"/>
    </source>
</evidence>
<keyword evidence="5" id="KW-0808">Transferase</keyword>
<sequence length="459" mass="49468">MRLSLRTRIVVAVVLVTLTATLAMAFMAYKLQETETKQRFFLAAKADFATDVQQARRTVRTAPDGSTDLLAVGDYMSGEFGSTWTAINLAQSAELGKRIVNGKLAIGETNPGVVIGSRFAGIPGSVLEGPWTIPREQEVDSWYVISQQLERTQVLLVEYYNMQPLRDDLSSLRWQLAAIAGVVALLGVTAALIAAGRIHRPVRRVAEAAQRVGDGTFDVRVPVRGRDDLAGLAKSFNAMARRLREKDEQQRRFASDVAHDLRTPVASMVAAADSLKNPDPSVRDRSADLIGTQSRRLARLVEDLLEMSRFDAGALVLEPDRVELPELVADAVGLTAPNAGVTVASAGDTTVQADPRRLHTVVCNLLANAVHHGSEPITVTIDGTHPDVVAIEIADSGPGIPAELQPILFDRFTRADSARRPSSGSGLGLAIARENVLLHHGYISVANNDGAVFTVTLPR</sequence>
<name>A0A0N9HJG5_9PSEU</name>
<dbReference type="InterPro" id="IPR003660">
    <property type="entry name" value="HAMP_dom"/>
</dbReference>
<dbReference type="SMART" id="SM00304">
    <property type="entry name" value="HAMP"/>
    <property type="match status" value="1"/>
</dbReference>
<keyword evidence="6 11" id="KW-0812">Transmembrane</keyword>
<evidence type="ECO:0000313" key="15">
    <source>
        <dbReference type="Proteomes" id="UP000063699"/>
    </source>
</evidence>
<dbReference type="RefSeq" id="WP_054288164.1">
    <property type="nucleotide sequence ID" value="NZ_CP012752.1"/>
</dbReference>
<evidence type="ECO:0000256" key="10">
    <source>
        <dbReference type="ARBA" id="ARBA00023136"/>
    </source>
</evidence>
<dbReference type="InterPro" id="IPR003594">
    <property type="entry name" value="HATPase_dom"/>
</dbReference>
<feature type="transmembrane region" description="Helical" evidence="11">
    <location>
        <begin position="174"/>
        <end position="195"/>
    </location>
</feature>
<feature type="domain" description="HAMP" evidence="13">
    <location>
        <begin position="196"/>
        <end position="248"/>
    </location>
</feature>
<dbReference type="PANTHER" id="PTHR45436:SF5">
    <property type="entry name" value="SENSOR HISTIDINE KINASE TRCS"/>
    <property type="match status" value="1"/>
</dbReference>
<dbReference type="EC" id="2.7.13.3" evidence="3"/>
<keyword evidence="4" id="KW-0597">Phosphoprotein</keyword>
<keyword evidence="15" id="KW-1185">Reference proteome</keyword>
<dbReference type="Pfam" id="PF02518">
    <property type="entry name" value="HATPase_c"/>
    <property type="match status" value="1"/>
</dbReference>
<dbReference type="InterPro" id="IPR004358">
    <property type="entry name" value="Sig_transdc_His_kin-like_C"/>
</dbReference>
<comment type="catalytic activity">
    <reaction evidence="1">
        <text>ATP + protein L-histidine = ADP + protein N-phospho-L-histidine.</text>
        <dbReference type="EC" id="2.7.13.3"/>
    </reaction>
</comment>
<dbReference type="SUPFAM" id="SSF55874">
    <property type="entry name" value="ATPase domain of HSP90 chaperone/DNA topoisomerase II/histidine kinase"/>
    <property type="match status" value="1"/>
</dbReference>
<evidence type="ECO:0000256" key="2">
    <source>
        <dbReference type="ARBA" id="ARBA00004236"/>
    </source>
</evidence>
<dbReference type="Pfam" id="PF00672">
    <property type="entry name" value="HAMP"/>
    <property type="match status" value="1"/>
</dbReference>
<evidence type="ECO:0000259" key="13">
    <source>
        <dbReference type="PROSITE" id="PS50885"/>
    </source>
</evidence>
<dbReference type="CDD" id="cd00082">
    <property type="entry name" value="HisKA"/>
    <property type="match status" value="1"/>
</dbReference>
<reference evidence="14 15" key="1">
    <citation type="submission" date="2015-07" db="EMBL/GenBank/DDBJ databases">
        <title>Genome sequencing of Kibdelosporangium phytohabitans.</title>
        <authorList>
            <person name="Qin S."/>
            <person name="Xing K."/>
        </authorList>
    </citation>
    <scope>NUCLEOTIDE SEQUENCE [LARGE SCALE GENOMIC DNA]</scope>
    <source>
        <strain evidence="14 15">KLBMP1111</strain>
    </source>
</reference>
<evidence type="ECO:0000256" key="5">
    <source>
        <dbReference type="ARBA" id="ARBA00022679"/>
    </source>
</evidence>
<dbReference type="Gene3D" id="6.10.340.10">
    <property type="match status" value="1"/>
</dbReference>